<protein>
    <recommendedName>
        <fullName evidence="6 12">1-(5-phosphoribosyl)-5-[(5-phosphoribosylamino)methylideneamino] imidazole-4-carboxamide isomerase</fullName>
        <ecNumber evidence="5 12">5.3.1.16</ecNumber>
    </recommendedName>
    <alternativeName>
        <fullName evidence="11 12">Phosphoribosylformimino-5-aminoimidazole carboxamide ribotide isomerase</fullName>
    </alternativeName>
</protein>
<evidence type="ECO:0000256" key="10">
    <source>
        <dbReference type="ARBA" id="ARBA00023235"/>
    </source>
</evidence>
<dbReference type="Pfam" id="PF00977">
    <property type="entry name" value="His_biosynth"/>
    <property type="match status" value="1"/>
</dbReference>
<organism evidence="15 16">
    <name type="scientific">Ornatilinea apprima</name>
    <dbReference type="NCBI Taxonomy" id="1134406"/>
    <lineage>
        <taxon>Bacteria</taxon>
        <taxon>Bacillati</taxon>
        <taxon>Chloroflexota</taxon>
        <taxon>Anaerolineae</taxon>
        <taxon>Anaerolineales</taxon>
        <taxon>Anaerolineaceae</taxon>
        <taxon>Ornatilinea</taxon>
    </lineage>
</organism>
<evidence type="ECO:0000256" key="4">
    <source>
        <dbReference type="ARBA" id="ARBA00009667"/>
    </source>
</evidence>
<keyword evidence="16" id="KW-1185">Reference proteome</keyword>
<keyword evidence="9 12" id="KW-0368">Histidine biosynthesis</keyword>
<dbReference type="AlphaFoldDB" id="A0A0P6X8G4"/>
<gene>
    <name evidence="12" type="primary">hisA</name>
    <name evidence="15" type="ORF">ADN00_17455</name>
</gene>
<evidence type="ECO:0000256" key="2">
    <source>
        <dbReference type="ARBA" id="ARBA00004496"/>
    </source>
</evidence>
<comment type="catalytic activity">
    <reaction evidence="1 12 14">
        <text>1-(5-phospho-beta-D-ribosyl)-5-[(5-phospho-beta-D-ribosylamino)methylideneamino]imidazole-4-carboxamide = 5-[(5-phospho-1-deoxy-D-ribulos-1-ylimino)methylamino]-1-(5-phospho-beta-D-ribosyl)imidazole-4-carboxamide</text>
        <dbReference type="Rhea" id="RHEA:15469"/>
        <dbReference type="ChEBI" id="CHEBI:58435"/>
        <dbReference type="ChEBI" id="CHEBI:58525"/>
        <dbReference type="EC" id="5.3.1.16"/>
    </reaction>
</comment>
<dbReference type="PANTHER" id="PTHR43090">
    <property type="entry name" value="1-(5-PHOSPHORIBOSYL)-5-[(5-PHOSPHORIBOSYLAMINO)METHYLIDENEAMINO] IMIDAZOLE-4-CARBOXAMIDE ISOMERASE"/>
    <property type="match status" value="1"/>
</dbReference>
<dbReference type="UniPathway" id="UPA00031">
    <property type="reaction ID" value="UER00009"/>
</dbReference>
<dbReference type="FunFam" id="3.20.20.70:FF:000009">
    <property type="entry name" value="1-(5-phosphoribosyl)-5-[(5-phosphoribosylamino)methylideneamino] imidazole-4-carboxamide isomerase"/>
    <property type="match status" value="1"/>
</dbReference>
<dbReference type="EMBL" id="LGCL01000041">
    <property type="protein sequence ID" value="KPL71467.1"/>
    <property type="molecule type" value="Genomic_DNA"/>
</dbReference>
<evidence type="ECO:0000313" key="16">
    <source>
        <dbReference type="Proteomes" id="UP000050417"/>
    </source>
</evidence>
<comment type="pathway">
    <text evidence="3 12 14">Amino-acid biosynthesis; L-histidine biosynthesis; L-histidine from 5-phospho-alpha-D-ribose 1-diphosphate: step 4/9.</text>
</comment>
<dbReference type="PANTHER" id="PTHR43090:SF2">
    <property type="entry name" value="1-(5-PHOSPHORIBOSYL)-5-[(5-PHOSPHORIBOSYLAMINO)METHYLIDENEAMINO] IMIDAZOLE-4-CARBOXAMIDE ISOMERASE"/>
    <property type="match status" value="1"/>
</dbReference>
<dbReference type="GO" id="GO:0003949">
    <property type="term" value="F:1-(5-phosphoribosyl)-5-[(5-phosphoribosylamino)methylideneamino]imidazole-4-carboxamide isomerase activity"/>
    <property type="evidence" value="ECO:0007669"/>
    <property type="project" value="UniProtKB-UniRule"/>
</dbReference>
<dbReference type="InterPro" id="IPR011060">
    <property type="entry name" value="RibuloseP-bd_barrel"/>
</dbReference>
<evidence type="ECO:0000313" key="15">
    <source>
        <dbReference type="EMBL" id="KPL71467.1"/>
    </source>
</evidence>
<dbReference type="InterPro" id="IPR044524">
    <property type="entry name" value="Isoase_HisA-like"/>
</dbReference>
<feature type="active site" description="Proton donor" evidence="12">
    <location>
        <position position="138"/>
    </location>
</feature>
<proteinExistence type="inferred from homology"/>
<reference evidence="15 16" key="1">
    <citation type="submission" date="2015-07" db="EMBL/GenBank/DDBJ databases">
        <title>Genome sequence of Ornatilinea apprima DSM 23815.</title>
        <authorList>
            <person name="Hemp J."/>
            <person name="Ward L.M."/>
            <person name="Pace L.A."/>
            <person name="Fischer W.W."/>
        </authorList>
    </citation>
    <scope>NUCLEOTIDE SEQUENCE [LARGE SCALE GENOMIC DNA]</scope>
    <source>
        <strain evidence="15 16">P3M-1</strain>
    </source>
</reference>
<evidence type="ECO:0000256" key="3">
    <source>
        <dbReference type="ARBA" id="ARBA00005133"/>
    </source>
</evidence>
<accession>A0A0P6X8G4</accession>
<dbReference type="RefSeq" id="WP_075064330.1">
    <property type="nucleotide sequence ID" value="NZ_LGCL01000041.1"/>
</dbReference>
<evidence type="ECO:0000256" key="8">
    <source>
        <dbReference type="ARBA" id="ARBA00022605"/>
    </source>
</evidence>
<evidence type="ECO:0000256" key="1">
    <source>
        <dbReference type="ARBA" id="ARBA00000901"/>
    </source>
</evidence>
<dbReference type="Gene3D" id="3.20.20.70">
    <property type="entry name" value="Aldolase class I"/>
    <property type="match status" value="1"/>
</dbReference>
<dbReference type="InterPro" id="IPR006062">
    <property type="entry name" value="His_biosynth"/>
</dbReference>
<evidence type="ECO:0000256" key="5">
    <source>
        <dbReference type="ARBA" id="ARBA00012550"/>
    </source>
</evidence>
<dbReference type="InterPro" id="IPR023016">
    <property type="entry name" value="HisA/PriA"/>
</dbReference>
<evidence type="ECO:0000256" key="6">
    <source>
        <dbReference type="ARBA" id="ARBA00018464"/>
    </source>
</evidence>
<dbReference type="SUPFAM" id="SSF51366">
    <property type="entry name" value="Ribulose-phoshate binding barrel"/>
    <property type="match status" value="1"/>
</dbReference>
<comment type="subcellular location">
    <subcellularLocation>
        <location evidence="2 12 14">Cytoplasm</location>
    </subcellularLocation>
</comment>
<comment type="similarity">
    <text evidence="4 12 13">Belongs to the HisA/HisF family.</text>
</comment>
<evidence type="ECO:0000256" key="13">
    <source>
        <dbReference type="RuleBase" id="RU003657"/>
    </source>
</evidence>
<dbReference type="InterPro" id="IPR006063">
    <property type="entry name" value="HisA_bact_arch"/>
</dbReference>
<feature type="active site" description="Proton acceptor" evidence="12">
    <location>
        <position position="12"/>
    </location>
</feature>
<evidence type="ECO:0000256" key="12">
    <source>
        <dbReference type="HAMAP-Rule" id="MF_01014"/>
    </source>
</evidence>
<keyword evidence="7 12" id="KW-0963">Cytoplasm</keyword>
<dbReference type="OrthoDB" id="9781903at2"/>
<evidence type="ECO:0000256" key="14">
    <source>
        <dbReference type="RuleBase" id="RU003658"/>
    </source>
</evidence>
<dbReference type="STRING" id="1134406.ADN00_17455"/>
<dbReference type="GO" id="GO:0000105">
    <property type="term" value="P:L-histidine biosynthetic process"/>
    <property type="evidence" value="ECO:0007669"/>
    <property type="project" value="UniProtKB-UniRule"/>
</dbReference>
<dbReference type="Proteomes" id="UP000050417">
    <property type="component" value="Unassembled WGS sequence"/>
</dbReference>
<dbReference type="GO" id="GO:0005737">
    <property type="term" value="C:cytoplasm"/>
    <property type="evidence" value="ECO:0007669"/>
    <property type="project" value="UniProtKB-SubCell"/>
</dbReference>
<keyword evidence="8 12" id="KW-0028">Amino-acid biosynthesis</keyword>
<evidence type="ECO:0000256" key="9">
    <source>
        <dbReference type="ARBA" id="ARBA00023102"/>
    </source>
</evidence>
<sequence>MNSSFVIFPAIDLRAGQVVRLKEGDPARQTHYSADPAQTAQKWLDAGARWLHVINLDGAFEEPDNANRRAVEQIVQTARRCQAKVQLGGGLRDLTSAQEALELGVARVIFGTLAVRQPQTIAEAVRRWGAERVAVSLDARGGVIQVRGWQETSGLLVEDFALQLKAIGLEWLVFTDIARDGLQTGINLRATAQLAQKTGLKVIASGGVHQMEDVRSARSAGLAGCIVGRALYEGSIDPLELFQGEK</sequence>
<dbReference type="PATRIC" id="fig|1134406.4.peg.559"/>
<comment type="caution">
    <text evidence="15">The sequence shown here is derived from an EMBL/GenBank/DDBJ whole genome shotgun (WGS) entry which is preliminary data.</text>
</comment>
<dbReference type="HAMAP" id="MF_01014">
    <property type="entry name" value="HisA"/>
    <property type="match status" value="1"/>
</dbReference>
<dbReference type="CDD" id="cd04732">
    <property type="entry name" value="HisA"/>
    <property type="match status" value="1"/>
</dbReference>
<dbReference type="InterPro" id="IPR013785">
    <property type="entry name" value="Aldolase_TIM"/>
</dbReference>
<keyword evidence="10 12" id="KW-0413">Isomerase</keyword>
<name>A0A0P6X8G4_9CHLR</name>
<evidence type="ECO:0000256" key="7">
    <source>
        <dbReference type="ARBA" id="ARBA00022490"/>
    </source>
</evidence>
<dbReference type="EC" id="5.3.1.16" evidence="5 12"/>
<dbReference type="GO" id="GO:0000162">
    <property type="term" value="P:L-tryptophan biosynthetic process"/>
    <property type="evidence" value="ECO:0007669"/>
    <property type="project" value="TreeGrafter"/>
</dbReference>
<dbReference type="NCBIfam" id="TIGR00007">
    <property type="entry name" value="1-(5-phosphoribosyl)-5-[(5-phosphoribosylamino)methylideneamino]imidazole-4-carboxamide isomerase"/>
    <property type="match status" value="1"/>
</dbReference>
<evidence type="ECO:0000256" key="11">
    <source>
        <dbReference type="ARBA" id="ARBA00030547"/>
    </source>
</evidence>